<sequence length="290" mass="31739">MSGKTVNSAIFLLILGNGMAMVSDLIVKMQGENVAVFQFVAVRLVIMLMLLLPFIKKVDFDRLWEGGRLQFIRAHVSYAGICCMVVALSTLPLATANAIFYAAPLLVVVFSVLFFRETLSKSSLFAVVSGFIGILVILRPLEISWSAISAIGVACSLAISATLVRKLPKGQSTVHSMLVSQIMMVPIAMTLAIWEDAAFDTDTLYYALGSAVFISMYNATVFMSYKWVSPQQVTSAEYTGMIWAILLGILVFDEVPDAWLIVGSSLIILPLLGIAYLERKRKQFGRLATS</sequence>
<keyword evidence="1" id="KW-0472">Membrane</keyword>
<reference evidence="3" key="2">
    <citation type="submission" date="2023-01" db="EMBL/GenBank/DDBJ databases">
        <title>Draft genome sequence of Litoribrevibacter albus strain NBRC 110071.</title>
        <authorList>
            <person name="Sun Q."/>
            <person name="Mori K."/>
        </authorList>
    </citation>
    <scope>NUCLEOTIDE SEQUENCE</scope>
    <source>
        <strain evidence="3">NBRC 110071</strain>
    </source>
</reference>
<proteinExistence type="predicted"/>
<evidence type="ECO:0000256" key="1">
    <source>
        <dbReference type="SAM" id="Phobius"/>
    </source>
</evidence>
<dbReference type="GO" id="GO:0016020">
    <property type="term" value="C:membrane"/>
    <property type="evidence" value="ECO:0007669"/>
    <property type="project" value="InterPro"/>
</dbReference>
<feature type="domain" description="EamA" evidence="2">
    <location>
        <begin position="8"/>
        <end position="138"/>
    </location>
</feature>
<dbReference type="Pfam" id="PF00892">
    <property type="entry name" value="EamA"/>
    <property type="match status" value="2"/>
</dbReference>
<feature type="transmembrane region" description="Helical" evidence="1">
    <location>
        <begin position="144"/>
        <end position="164"/>
    </location>
</feature>
<organism evidence="3 4">
    <name type="scientific">Litoribrevibacter albus</name>
    <dbReference type="NCBI Taxonomy" id="1473156"/>
    <lineage>
        <taxon>Bacteria</taxon>
        <taxon>Pseudomonadati</taxon>
        <taxon>Pseudomonadota</taxon>
        <taxon>Gammaproteobacteria</taxon>
        <taxon>Oceanospirillales</taxon>
        <taxon>Oceanospirillaceae</taxon>
        <taxon>Litoribrevibacter</taxon>
    </lineage>
</organism>
<dbReference type="PANTHER" id="PTHR22911:SF103">
    <property type="entry name" value="BLR2811 PROTEIN"/>
    <property type="match status" value="1"/>
</dbReference>
<dbReference type="Proteomes" id="UP001161389">
    <property type="component" value="Unassembled WGS sequence"/>
</dbReference>
<feature type="transmembrane region" description="Helical" evidence="1">
    <location>
        <begin position="76"/>
        <end position="93"/>
    </location>
</feature>
<evidence type="ECO:0000259" key="2">
    <source>
        <dbReference type="Pfam" id="PF00892"/>
    </source>
</evidence>
<keyword evidence="4" id="KW-1185">Reference proteome</keyword>
<feature type="domain" description="EamA" evidence="2">
    <location>
        <begin position="145"/>
        <end position="274"/>
    </location>
</feature>
<feature type="transmembrane region" description="Helical" evidence="1">
    <location>
        <begin position="176"/>
        <end position="194"/>
    </location>
</feature>
<gene>
    <name evidence="3" type="ORF">GCM10007876_40740</name>
</gene>
<dbReference type="RefSeq" id="WP_284384081.1">
    <property type="nucleotide sequence ID" value="NZ_BSNM01000027.1"/>
</dbReference>
<name>A0AA37SDQ9_9GAMM</name>
<protein>
    <submittedName>
        <fullName evidence="3">Membrane protein</fullName>
    </submittedName>
</protein>
<feature type="transmembrane region" description="Helical" evidence="1">
    <location>
        <begin position="36"/>
        <end position="55"/>
    </location>
</feature>
<accession>A0AA37SDQ9</accession>
<dbReference type="InterPro" id="IPR037185">
    <property type="entry name" value="EmrE-like"/>
</dbReference>
<feature type="transmembrane region" description="Helical" evidence="1">
    <location>
        <begin position="206"/>
        <end position="228"/>
    </location>
</feature>
<dbReference type="PANTHER" id="PTHR22911">
    <property type="entry name" value="ACYL-MALONYL CONDENSING ENZYME-RELATED"/>
    <property type="match status" value="1"/>
</dbReference>
<keyword evidence="1" id="KW-0812">Transmembrane</keyword>
<reference evidence="3" key="1">
    <citation type="journal article" date="2014" name="Int. J. Syst. Evol. Microbiol.">
        <title>Complete genome sequence of Corynebacterium casei LMG S-19264T (=DSM 44701T), isolated from a smear-ripened cheese.</title>
        <authorList>
            <consortium name="US DOE Joint Genome Institute (JGI-PGF)"/>
            <person name="Walter F."/>
            <person name="Albersmeier A."/>
            <person name="Kalinowski J."/>
            <person name="Ruckert C."/>
        </authorList>
    </citation>
    <scope>NUCLEOTIDE SEQUENCE</scope>
    <source>
        <strain evidence="3">NBRC 110071</strain>
    </source>
</reference>
<dbReference type="EMBL" id="BSNM01000027">
    <property type="protein sequence ID" value="GLQ33594.1"/>
    <property type="molecule type" value="Genomic_DNA"/>
</dbReference>
<feature type="transmembrane region" description="Helical" evidence="1">
    <location>
        <begin position="99"/>
        <end position="115"/>
    </location>
</feature>
<dbReference type="InterPro" id="IPR000620">
    <property type="entry name" value="EamA_dom"/>
</dbReference>
<dbReference type="AlphaFoldDB" id="A0AA37SDQ9"/>
<dbReference type="Gene3D" id="1.10.3730.20">
    <property type="match status" value="1"/>
</dbReference>
<feature type="transmembrane region" description="Helical" evidence="1">
    <location>
        <begin position="235"/>
        <end position="252"/>
    </location>
</feature>
<comment type="caution">
    <text evidence="3">The sequence shown here is derived from an EMBL/GenBank/DDBJ whole genome shotgun (WGS) entry which is preliminary data.</text>
</comment>
<evidence type="ECO:0000313" key="3">
    <source>
        <dbReference type="EMBL" id="GLQ33594.1"/>
    </source>
</evidence>
<dbReference type="SUPFAM" id="SSF103481">
    <property type="entry name" value="Multidrug resistance efflux transporter EmrE"/>
    <property type="match status" value="2"/>
</dbReference>
<keyword evidence="1" id="KW-1133">Transmembrane helix</keyword>
<evidence type="ECO:0000313" key="4">
    <source>
        <dbReference type="Proteomes" id="UP001161389"/>
    </source>
</evidence>
<feature type="transmembrane region" description="Helical" evidence="1">
    <location>
        <begin position="122"/>
        <end position="138"/>
    </location>
</feature>
<feature type="transmembrane region" description="Helical" evidence="1">
    <location>
        <begin position="258"/>
        <end position="277"/>
    </location>
</feature>